<dbReference type="GO" id="GO:0004619">
    <property type="term" value="F:phosphoglycerate mutase activity"/>
    <property type="evidence" value="ECO:0007669"/>
    <property type="project" value="InterPro"/>
</dbReference>
<name>A0A438JC11_VITVI</name>
<accession>A0A438JC11</accession>
<comment type="caution">
    <text evidence="2">The sequence shown here is derived from an EMBL/GenBank/DDBJ whole genome shotgun (WGS) entry which is preliminary data.</text>
</comment>
<dbReference type="InterPro" id="IPR042253">
    <property type="entry name" value="Pglycerate_mutase_ApgM_sf"/>
</dbReference>
<keyword evidence="1" id="KW-0732">Signal</keyword>
<dbReference type="Pfam" id="PF10143">
    <property type="entry name" value="PhosphMutase"/>
    <property type="match status" value="1"/>
</dbReference>
<dbReference type="EMBL" id="QGNW01000051">
    <property type="protein sequence ID" value="RVX06489.1"/>
    <property type="molecule type" value="Genomic_DNA"/>
</dbReference>
<reference evidence="2 3" key="1">
    <citation type="journal article" date="2018" name="PLoS Genet.">
        <title>Population sequencing reveals clonal diversity and ancestral inbreeding in the grapevine cultivar Chardonnay.</title>
        <authorList>
            <person name="Roach M.J."/>
            <person name="Johnson D.L."/>
            <person name="Bohlmann J."/>
            <person name="van Vuuren H.J."/>
            <person name="Jones S.J."/>
            <person name="Pretorius I.S."/>
            <person name="Schmidt S.A."/>
            <person name="Borneman A.R."/>
        </authorList>
    </citation>
    <scope>NUCLEOTIDE SEQUENCE [LARGE SCALE GENOMIC DNA]</scope>
    <source>
        <strain evidence="3">cv. Chardonnay</strain>
        <tissue evidence="2">Leaf</tissue>
    </source>
</reference>
<dbReference type="Proteomes" id="UP000288805">
    <property type="component" value="Unassembled WGS sequence"/>
</dbReference>
<dbReference type="PANTHER" id="PTHR31209">
    <property type="entry name" value="COFACTOR-INDEPENDENT PHOSPHOGLYCERATE MUTASE"/>
    <property type="match status" value="1"/>
</dbReference>
<feature type="chain" id="PRO_5019379312" evidence="1">
    <location>
        <begin position="17"/>
        <end position="181"/>
    </location>
</feature>
<dbReference type="PANTHER" id="PTHR31209:SF0">
    <property type="entry name" value="METALLOENZYME DOMAIN-CONTAINING PROTEIN"/>
    <property type="match status" value="1"/>
</dbReference>
<feature type="signal peptide" evidence="1">
    <location>
        <begin position="1"/>
        <end position="16"/>
    </location>
</feature>
<dbReference type="Gene3D" id="3.30.70.2130">
    <property type="entry name" value="Metalloenzyme domain"/>
    <property type="match status" value="1"/>
</dbReference>
<dbReference type="AlphaFoldDB" id="A0A438JC11"/>
<proteinExistence type="predicted"/>
<evidence type="ECO:0000256" key="1">
    <source>
        <dbReference type="SAM" id="SignalP"/>
    </source>
</evidence>
<organism evidence="2 3">
    <name type="scientific">Vitis vinifera</name>
    <name type="common">Grape</name>
    <dbReference type="NCBI Taxonomy" id="29760"/>
    <lineage>
        <taxon>Eukaryota</taxon>
        <taxon>Viridiplantae</taxon>
        <taxon>Streptophyta</taxon>
        <taxon>Embryophyta</taxon>
        <taxon>Tracheophyta</taxon>
        <taxon>Spermatophyta</taxon>
        <taxon>Magnoliopsida</taxon>
        <taxon>eudicotyledons</taxon>
        <taxon>Gunneridae</taxon>
        <taxon>Pentapetalae</taxon>
        <taxon>rosids</taxon>
        <taxon>Vitales</taxon>
        <taxon>Vitaceae</taxon>
        <taxon>Viteae</taxon>
        <taxon>Vitis</taxon>
    </lineage>
</organism>
<evidence type="ECO:0000313" key="3">
    <source>
        <dbReference type="Proteomes" id="UP000288805"/>
    </source>
</evidence>
<protein>
    <submittedName>
        <fullName evidence="2">2,3-bisphosphoglycerate-independent phosphoglycerate mutase</fullName>
    </submittedName>
</protein>
<sequence>MLLQSLSFLLVRWTSGPPQDSTILAQVIPSYDHPSAFFYLQSNIATLDEKTGIVTSRRADRHSEEEGPTLCAALDRMKLPSFPQYEVRVRYATEHRCGVVVKGPNLSGNISGTDPLKDNRSLLQATALDDTYEAKHTAAVFNELSKGDIMNYCFSPFECKMGSRRKEHCQCCPFTGFWYPR</sequence>
<gene>
    <name evidence="2" type="primary">apgM_1</name>
    <name evidence="2" type="ORF">CK203_023659</name>
</gene>
<evidence type="ECO:0000313" key="2">
    <source>
        <dbReference type="EMBL" id="RVX06489.1"/>
    </source>
</evidence>
<dbReference type="InterPro" id="IPR004456">
    <property type="entry name" value="Pglycerate_mutase_ApgM"/>
</dbReference>